<dbReference type="AlphaFoldDB" id="A0A419R1E9"/>
<dbReference type="Pfam" id="PF09650">
    <property type="entry name" value="PHA_gran_rgn"/>
    <property type="match status" value="1"/>
</dbReference>
<dbReference type="OrthoDB" id="8853368at2"/>
<keyword evidence="2" id="KW-1185">Reference proteome</keyword>
<proteinExistence type="predicted"/>
<evidence type="ECO:0000313" key="1">
    <source>
        <dbReference type="EMBL" id="RJX67788.1"/>
    </source>
</evidence>
<dbReference type="RefSeq" id="WP_120108631.1">
    <property type="nucleotide sequence ID" value="NZ_RAHJ01000018.1"/>
</dbReference>
<gene>
    <name evidence="1" type="ORF">D6858_07320</name>
</gene>
<dbReference type="Proteomes" id="UP000284322">
    <property type="component" value="Unassembled WGS sequence"/>
</dbReference>
<protein>
    <recommendedName>
        <fullName evidence="3">Polyhydroxyalkanoic acid system protein (PHA_gran_rgn)</fullName>
    </recommendedName>
</protein>
<evidence type="ECO:0008006" key="3">
    <source>
        <dbReference type="Google" id="ProtNLM"/>
    </source>
</evidence>
<name>A0A419R1E9_9SPHN</name>
<dbReference type="EMBL" id="RAHJ01000018">
    <property type="protein sequence ID" value="RJX67788.1"/>
    <property type="molecule type" value="Genomic_DNA"/>
</dbReference>
<sequence>MRVAIPHNLDNDTVRQRMKAKSHEIADYVPGGATVETAWPSDDRMSMTIGAMGQEVSGNVDLEPGQLVFEVQLPMMLSFLEPMIRGAVEKGGQKLLAPPKE</sequence>
<organism evidence="1 2">
    <name type="scientific">Tsuneonella suprasediminis</name>
    <dbReference type="NCBI Taxonomy" id="2306996"/>
    <lineage>
        <taxon>Bacteria</taxon>
        <taxon>Pseudomonadati</taxon>
        <taxon>Pseudomonadota</taxon>
        <taxon>Alphaproteobacteria</taxon>
        <taxon>Sphingomonadales</taxon>
        <taxon>Erythrobacteraceae</taxon>
        <taxon>Tsuneonella</taxon>
    </lineage>
</organism>
<evidence type="ECO:0000313" key="2">
    <source>
        <dbReference type="Proteomes" id="UP000284322"/>
    </source>
</evidence>
<dbReference type="InterPro" id="IPR013433">
    <property type="entry name" value="PHA_gran_rgn"/>
</dbReference>
<comment type="caution">
    <text evidence="1">The sequence shown here is derived from an EMBL/GenBank/DDBJ whole genome shotgun (WGS) entry which is preliminary data.</text>
</comment>
<accession>A0A419R1E9</accession>
<reference evidence="1 2" key="1">
    <citation type="submission" date="2018-09" db="EMBL/GenBank/DDBJ databases">
        <title>Altererythrobacter sp.Ery1 and Ery12, the genome sequencing of novel strains in genus Alterythrobacter.</title>
        <authorList>
            <person name="Cheng H."/>
            <person name="Wu Y.-H."/>
            <person name="Fang C."/>
            <person name="Xu X.-W."/>
        </authorList>
    </citation>
    <scope>NUCLEOTIDE SEQUENCE [LARGE SCALE GENOMIC DNA]</scope>
    <source>
        <strain evidence="1 2">Ery12</strain>
    </source>
</reference>